<sequence>MLRIICYADEEKGPGVDCDLDHDMLIFLDKRYGQDEEYGSLIERSNKGCACYNLRAKTTLEHCKQWDKNSEYIRCDDTGDDAVYNVAGDYVVCTSGIFDGFAWRTHPFLIAFVEETDQKDYVVVDLPENVKILESDGCLGPCIVRPYITLDPL</sequence>
<reference evidence="1" key="1">
    <citation type="journal article" date="2019" name="MBio">
        <title>Virus Genomes from Deep Sea Sediments Expand the Ocean Megavirome and Support Independent Origins of Viral Gigantism.</title>
        <authorList>
            <person name="Backstrom D."/>
            <person name="Yutin N."/>
            <person name="Jorgensen S.L."/>
            <person name="Dharamshi J."/>
            <person name="Homa F."/>
            <person name="Zaremba-Niedwiedzka K."/>
            <person name="Spang A."/>
            <person name="Wolf Y.I."/>
            <person name="Koonin E.V."/>
            <person name="Ettema T.J."/>
        </authorList>
    </citation>
    <scope>NUCLEOTIDE SEQUENCE</scope>
</reference>
<proteinExistence type="predicted"/>
<organism evidence="1">
    <name type="scientific">Pithovirus LCPAC404</name>
    <dbReference type="NCBI Taxonomy" id="2506597"/>
    <lineage>
        <taxon>Viruses</taxon>
        <taxon>Pithoviruses</taxon>
    </lineage>
</organism>
<gene>
    <name evidence="1" type="ORF">LCPAC404_02110</name>
</gene>
<accession>A0A481ZCK3</accession>
<protein>
    <submittedName>
        <fullName evidence="1">Uncharacterized protein</fullName>
    </submittedName>
</protein>
<evidence type="ECO:0000313" key="1">
    <source>
        <dbReference type="EMBL" id="QBK93507.1"/>
    </source>
</evidence>
<name>A0A481ZCK3_9VIRU</name>
<dbReference type="EMBL" id="MK500597">
    <property type="protein sequence ID" value="QBK93507.1"/>
    <property type="molecule type" value="Genomic_DNA"/>
</dbReference>